<evidence type="ECO:0000313" key="1">
    <source>
        <dbReference type="EMBL" id="RZS99450.1"/>
    </source>
</evidence>
<dbReference type="Proteomes" id="UP000292262">
    <property type="component" value="Unassembled WGS sequence"/>
</dbReference>
<dbReference type="GO" id="GO:0046914">
    <property type="term" value="F:transition metal ion binding"/>
    <property type="evidence" value="ECO:0007669"/>
    <property type="project" value="InterPro"/>
</dbReference>
<name>A0A4Q7PI15_9FLAO</name>
<accession>A0A4Q7PI15</accession>
<keyword evidence="2" id="KW-1185">Reference proteome</keyword>
<proteinExistence type="predicted"/>
<sequence>MELSQNQQKVNQYLVDIIAKAWEDENFKQSLINNPMEVITKHTKGALKIDTENIVVIDQTDDNTTYINIPKKPNIDDLELSEDQLDMVSGGGTMQAVGPVEEWIAGAIASAVAFGVSLGESIGGN</sequence>
<dbReference type="InterPro" id="IPR022513">
    <property type="entry name" value="TOMM_pelo"/>
</dbReference>
<gene>
    <name evidence="1" type="ORF">EV197_0660</name>
</gene>
<evidence type="ECO:0000313" key="2">
    <source>
        <dbReference type="Proteomes" id="UP000292262"/>
    </source>
</evidence>
<dbReference type="GO" id="GO:0003824">
    <property type="term" value="F:catalytic activity"/>
    <property type="evidence" value="ECO:0007669"/>
    <property type="project" value="InterPro"/>
</dbReference>
<dbReference type="EMBL" id="SGXE01000001">
    <property type="protein sequence ID" value="RZS99450.1"/>
    <property type="molecule type" value="Genomic_DNA"/>
</dbReference>
<dbReference type="AlphaFoldDB" id="A0A4Q7PI15"/>
<dbReference type="RefSeq" id="WP_130285289.1">
    <property type="nucleotide sequence ID" value="NZ_SGXE01000001.1"/>
</dbReference>
<protein>
    <submittedName>
        <fullName evidence="1">Putative ribosomally synthesized peptide</fullName>
    </submittedName>
</protein>
<reference evidence="1 2" key="1">
    <citation type="submission" date="2019-02" db="EMBL/GenBank/DDBJ databases">
        <title>Genomic Encyclopedia of Type Strains, Phase IV (KMG-IV): sequencing the most valuable type-strain genomes for metagenomic binning, comparative biology and taxonomic classification.</title>
        <authorList>
            <person name="Goeker M."/>
        </authorList>
    </citation>
    <scope>NUCLEOTIDE SEQUENCE [LARGE SCALE GENOMIC DNA]</scope>
    <source>
        <strain evidence="1 2">DSM 17196</strain>
    </source>
</reference>
<dbReference type="SUPFAM" id="SSF56209">
    <property type="entry name" value="Nitrile hydratase alpha chain"/>
    <property type="match status" value="1"/>
</dbReference>
<dbReference type="OrthoDB" id="1275056at2"/>
<dbReference type="NCBIfam" id="TIGR03793">
    <property type="entry name" value="leader_NHLP"/>
    <property type="match status" value="1"/>
</dbReference>
<dbReference type="Gene3D" id="3.90.330.10">
    <property type="entry name" value="Nitrile hydratase alpha /Thiocyanate hydrolase gamma"/>
    <property type="match status" value="1"/>
</dbReference>
<dbReference type="InterPro" id="IPR036648">
    <property type="entry name" value="CN_Hdrase_a/SCN_Hdrase_g_sf"/>
</dbReference>
<comment type="caution">
    <text evidence="1">The sequence shown here is derived from an EMBL/GenBank/DDBJ whole genome shotgun (WGS) entry which is preliminary data.</text>
</comment>
<organism evidence="1 2">
    <name type="scientific">Aquimarina brevivitae</name>
    <dbReference type="NCBI Taxonomy" id="323412"/>
    <lineage>
        <taxon>Bacteria</taxon>
        <taxon>Pseudomonadati</taxon>
        <taxon>Bacteroidota</taxon>
        <taxon>Flavobacteriia</taxon>
        <taxon>Flavobacteriales</taxon>
        <taxon>Flavobacteriaceae</taxon>
        <taxon>Aquimarina</taxon>
    </lineage>
</organism>